<evidence type="ECO:0000313" key="3">
    <source>
        <dbReference type="EMBL" id="OCT84267.1"/>
    </source>
</evidence>
<name>A0A974D4Q8_XENLA</name>
<feature type="compositionally biased region" description="Polar residues" evidence="2">
    <location>
        <begin position="1"/>
        <end position="13"/>
    </location>
</feature>
<dbReference type="OMA" id="TDNIVIW"/>
<evidence type="ECO:0000313" key="4">
    <source>
        <dbReference type="Proteomes" id="UP000694892"/>
    </source>
</evidence>
<proteinExistence type="predicted"/>
<protein>
    <submittedName>
        <fullName evidence="3">Uncharacterized protein</fullName>
    </submittedName>
</protein>
<dbReference type="Gene3D" id="3.30.70.1820">
    <property type="entry name" value="L1 transposable element, RRM domain"/>
    <property type="match status" value="1"/>
</dbReference>
<accession>A0A974D4Q8</accession>
<evidence type="ECO:0000256" key="2">
    <source>
        <dbReference type="SAM" id="MobiDB-lite"/>
    </source>
</evidence>
<dbReference type="EMBL" id="CM004472">
    <property type="protein sequence ID" value="OCT84267.1"/>
    <property type="molecule type" value="Genomic_DNA"/>
</dbReference>
<reference evidence="4" key="1">
    <citation type="journal article" date="2016" name="Nature">
        <title>Genome evolution in the allotetraploid frog Xenopus laevis.</title>
        <authorList>
            <person name="Session A.M."/>
            <person name="Uno Y."/>
            <person name="Kwon T."/>
            <person name="Chapman J.A."/>
            <person name="Toyoda A."/>
            <person name="Takahashi S."/>
            <person name="Fukui A."/>
            <person name="Hikosaka A."/>
            <person name="Suzuki A."/>
            <person name="Kondo M."/>
            <person name="van Heeringen S.J."/>
            <person name="Quigley I."/>
            <person name="Heinz S."/>
            <person name="Ogino H."/>
            <person name="Ochi H."/>
            <person name="Hellsten U."/>
            <person name="Lyons J.B."/>
            <person name="Simakov O."/>
            <person name="Putnam N."/>
            <person name="Stites J."/>
            <person name="Kuroki Y."/>
            <person name="Tanaka T."/>
            <person name="Michiue T."/>
            <person name="Watanabe M."/>
            <person name="Bogdanovic O."/>
            <person name="Lister R."/>
            <person name="Georgiou G."/>
            <person name="Paranjpe S.S."/>
            <person name="van Kruijsbergen I."/>
            <person name="Shu S."/>
            <person name="Carlson J."/>
            <person name="Kinoshita T."/>
            <person name="Ohta Y."/>
            <person name="Mawaribuchi S."/>
            <person name="Jenkins J."/>
            <person name="Grimwood J."/>
            <person name="Schmutz J."/>
            <person name="Mitros T."/>
            <person name="Mozaffari S.V."/>
            <person name="Suzuki Y."/>
            <person name="Haramoto Y."/>
            <person name="Yamamoto T.S."/>
            <person name="Takagi C."/>
            <person name="Heald R."/>
            <person name="Miller K."/>
            <person name="Haudenschild C."/>
            <person name="Kitzman J."/>
            <person name="Nakayama T."/>
            <person name="Izutsu Y."/>
            <person name="Robert J."/>
            <person name="Fortriede J."/>
            <person name="Burns K."/>
            <person name="Lotay V."/>
            <person name="Karimi K."/>
            <person name="Yasuoka Y."/>
            <person name="Dichmann D.S."/>
            <person name="Flajnik M.F."/>
            <person name="Houston D.W."/>
            <person name="Shendure J."/>
            <person name="DuPasquier L."/>
            <person name="Vize P.D."/>
            <person name="Zorn A.M."/>
            <person name="Ito M."/>
            <person name="Marcotte E.M."/>
            <person name="Wallingford J.B."/>
            <person name="Ito Y."/>
            <person name="Asashima M."/>
            <person name="Ueno N."/>
            <person name="Matsuda Y."/>
            <person name="Veenstra G.J."/>
            <person name="Fujiyama A."/>
            <person name="Harland R.M."/>
            <person name="Taira M."/>
            <person name="Rokhsar D.S."/>
        </authorList>
    </citation>
    <scope>NUCLEOTIDE SEQUENCE [LARGE SCALE GENOMIC DNA]</scope>
    <source>
        <strain evidence="4">J</strain>
    </source>
</reference>
<dbReference type="Proteomes" id="UP000694892">
    <property type="component" value="Chromosome 4L"/>
</dbReference>
<gene>
    <name evidence="3" type="ORF">XELAEV_18022421mg</name>
</gene>
<feature type="region of interest" description="Disordered" evidence="2">
    <location>
        <begin position="1"/>
        <end position="21"/>
    </location>
</feature>
<sequence length="212" mass="24007">MDTSPTTPLFSDKSNGKTYERNNLKYQKNTEGDVSFKNTQQKSFTATEQSLIAVEVAKLLNPTIENAIQSAIEKALGQLQNSIKSLNENLSSQNRQLSELQNLVSDIQDDTISSSMRVGELEKKTRDLQSKVDDLENRTKRNNLRFIGIPESFKVNDLITLITVTIPTKLRIHQSLTNMRLEKVHRIGPLNEKLSTKPRAVIAKFLDYSEKT</sequence>
<dbReference type="PANTHER" id="PTHR11505">
    <property type="entry name" value="L1 TRANSPOSABLE ELEMENT-RELATED"/>
    <property type="match status" value="1"/>
</dbReference>
<organism evidence="3 4">
    <name type="scientific">Xenopus laevis</name>
    <name type="common">African clawed frog</name>
    <dbReference type="NCBI Taxonomy" id="8355"/>
    <lineage>
        <taxon>Eukaryota</taxon>
        <taxon>Metazoa</taxon>
        <taxon>Chordata</taxon>
        <taxon>Craniata</taxon>
        <taxon>Vertebrata</taxon>
        <taxon>Euteleostomi</taxon>
        <taxon>Amphibia</taxon>
        <taxon>Batrachia</taxon>
        <taxon>Anura</taxon>
        <taxon>Pipoidea</taxon>
        <taxon>Pipidae</taxon>
        <taxon>Xenopodinae</taxon>
        <taxon>Xenopus</taxon>
        <taxon>Xenopus</taxon>
    </lineage>
</organism>
<dbReference type="AlphaFoldDB" id="A0A974D4Q8"/>
<feature type="non-terminal residue" evidence="3">
    <location>
        <position position="212"/>
    </location>
</feature>
<keyword evidence="1" id="KW-0175">Coiled coil</keyword>
<feature type="coiled-coil region" evidence="1">
    <location>
        <begin position="69"/>
        <end position="138"/>
    </location>
</feature>
<dbReference type="InterPro" id="IPR004244">
    <property type="entry name" value="Transposase_22"/>
</dbReference>
<evidence type="ECO:0000256" key="1">
    <source>
        <dbReference type="SAM" id="Coils"/>
    </source>
</evidence>